<feature type="region of interest" description="Disordered" evidence="1">
    <location>
        <begin position="155"/>
        <end position="181"/>
    </location>
</feature>
<comment type="caution">
    <text evidence="2">The sequence shown here is derived from an EMBL/GenBank/DDBJ whole genome shotgun (WGS) entry which is preliminary data.</text>
</comment>
<evidence type="ECO:0000256" key="1">
    <source>
        <dbReference type="SAM" id="MobiDB-lite"/>
    </source>
</evidence>
<gene>
    <name evidence="2" type="ORF">E9229_002643</name>
</gene>
<feature type="compositionally biased region" description="Basic and acidic residues" evidence="1">
    <location>
        <begin position="14"/>
        <end position="23"/>
    </location>
</feature>
<dbReference type="AlphaFoldDB" id="A0A839QT53"/>
<accession>A0A839QT53</accession>
<organism evidence="2 3">
    <name type="scientific">Paeniglutamicibacter cryotolerans</name>
    <dbReference type="NCBI Taxonomy" id="670079"/>
    <lineage>
        <taxon>Bacteria</taxon>
        <taxon>Bacillati</taxon>
        <taxon>Actinomycetota</taxon>
        <taxon>Actinomycetes</taxon>
        <taxon>Micrococcales</taxon>
        <taxon>Micrococcaceae</taxon>
        <taxon>Paeniglutamicibacter</taxon>
    </lineage>
</organism>
<evidence type="ECO:0000313" key="3">
    <source>
        <dbReference type="Proteomes" id="UP000523000"/>
    </source>
</evidence>
<dbReference type="Proteomes" id="UP000523000">
    <property type="component" value="Unassembled WGS sequence"/>
</dbReference>
<protein>
    <submittedName>
        <fullName evidence="2">Uncharacterized protein</fullName>
    </submittedName>
</protein>
<feature type="region of interest" description="Disordered" evidence="1">
    <location>
        <begin position="1"/>
        <end position="23"/>
    </location>
</feature>
<feature type="compositionally biased region" description="Basic residues" evidence="1">
    <location>
        <begin position="1"/>
        <end position="12"/>
    </location>
</feature>
<feature type="compositionally biased region" description="Polar residues" evidence="1">
    <location>
        <begin position="158"/>
        <end position="168"/>
    </location>
</feature>
<evidence type="ECO:0000313" key="2">
    <source>
        <dbReference type="EMBL" id="MBB2996452.1"/>
    </source>
</evidence>
<reference evidence="2 3" key="1">
    <citation type="submission" date="2020-08" db="EMBL/GenBank/DDBJ databases">
        <title>Sequencing the genomes of 1000 actinobacteria strains.</title>
        <authorList>
            <person name="Klenk H.-P."/>
        </authorList>
    </citation>
    <scope>NUCLEOTIDE SEQUENCE [LARGE SCALE GENOMIC DNA]</scope>
    <source>
        <strain evidence="2 3">DSM 22826</strain>
    </source>
</reference>
<keyword evidence="3" id="KW-1185">Reference proteome</keyword>
<proteinExistence type="predicted"/>
<sequence>MNPRGRSVHTHRPAPLDHGEREIQAPQRWRKHLGGYGRSGLAPDGLPIVAHAPQNTRAAFSHTLPGAGSALPWHPRIHGAQERWIKGLNATSRNGHGRSLPAPTEPTGQEILCVELPPALSDANAERVGILEIVSRWVDLILCRVRRGGLNVRPRNAGPQSRYRSWSGKSGPGFTSRRNAAKPRGVRAFNGEDVATRKDAVRAIRGPHHSINEAG</sequence>
<name>A0A839QT53_9MICC</name>
<dbReference type="EMBL" id="JACHVS010000001">
    <property type="protein sequence ID" value="MBB2996452.1"/>
    <property type="molecule type" value="Genomic_DNA"/>
</dbReference>